<evidence type="ECO:0000313" key="1">
    <source>
        <dbReference type="EMBL" id="KDQ06436.1"/>
    </source>
</evidence>
<dbReference type="OrthoDB" id="2953545at2759"/>
<protein>
    <submittedName>
        <fullName evidence="1">Uncharacterized protein</fullName>
    </submittedName>
</protein>
<dbReference type="HOGENOM" id="CLU_204927_0_0_1"/>
<proteinExistence type="predicted"/>
<organism evidence="1 2">
    <name type="scientific">Botryobasidium botryosum (strain FD-172 SS1)</name>
    <dbReference type="NCBI Taxonomy" id="930990"/>
    <lineage>
        <taxon>Eukaryota</taxon>
        <taxon>Fungi</taxon>
        <taxon>Dikarya</taxon>
        <taxon>Basidiomycota</taxon>
        <taxon>Agaricomycotina</taxon>
        <taxon>Agaricomycetes</taxon>
        <taxon>Cantharellales</taxon>
        <taxon>Botryobasidiaceae</taxon>
        <taxon>Botryobasidium</taxon>
    </lineage>
</organism>
<evidence type="ECO:0000313" key="2">
    <source>
        <dbReference type="Proteomes" id="UP000027195"/>
    </source>
</evidence>
<reference evidence="2" key="1">
    <citation type="journal article" date="2014" name="Proc. Natl. Acad. Sci. U.S.A.">
        <title>Extensive sampling of basidiomycete genomes demonstrates inadequacy of the white-rot/brown-rot paradigm for wood decay fungi.</title>
        <authorList>
            <person name="Riley R."/>
            <person name="Salamov A.A."/>
            <person name="Brown D.W."/>
            <person name="Nagy L.G."/>
            <person name="Floudas D."/>
            <person name="Held B.W."/>
            <person name="Levasseur A."/>
            <person name="Lombard V."/>
            <person name="Morin E."/>
            <person name="Otillar R."/>
            <person name="Lindquist E.A."/>
            <person name="Sun H."/>
            <person name="LaButti K.M."/>
            <person name="Schmutz J."/>
            <person name="Jabbour D."/>
            <person name="Luo H."/>
            <person name="Baker S.E."/>
            <person name="Pisabarro A.G."/>
            <person name="Walton J.D."/>
            <person name="Blanchette R.A."/>
            <person name="Henrissat B."/>
            <person name="Martin F."/>
            <person name="Cullen D."/>
            <person name="Hibbett D.S."/>
            <person name="Grigoriev I.V."/>
        </authorList>
    </citation>
    <scope>NUCLEOTIDE SEQUENCE [LARGE SCALE GENOMIC DNA]</scope>
    <source>
        <strain evidence="2">FD-172 SS1</strain>
    </source>
</reference>
<feature type="non-terminal residue" evidence="1">
    <location>
        <position position="1"/>
    </location>
</feature>
<dbReference type="Proteomes" id="UP000027195">
    <property type="component" value="Unassembled WGS sequence"/>
</dbReference>
<keyword evidence="2" id="KW-1185">Reference proteome</keyword>
<gene>
    <name evidence="1" type="ORF">BOTBODRAFT_91080</name>
</gene>
<dbReference type="AlphaFoldDB" id="A0A067M4D9"/>
<sequence>PCGFCGRAGAHCEVFLTRSSTGARTVKSPSCPFAYNFRYKAAAKFTKASPCTNVPIDCSLCPPNAVTG</sequence>
<name>A0A067M4D9_BOTB1</name>
<dbReference type="EMBL" id="KL198136">
    <property type="protein sequence ID" value="KDQ06436.1"/>
    <property type="molecule type" value="Genomic_DNA"/>
</dbReference>
<feature type="non-terminal residue" evidence="1">
    <location>
        <position position="68"/>
    </location>
</feature>
<accession>A0A067M4D9</accession>
<dbReference type="InParanoid" id="A0A067M4D9"/>